<keyword evidence="2" id="KW-1185">Reference proteome</keyword>
<dbReference type="Proteomes" id="UP000189661">
    <property type="component" value="Chromosome"/>
</dbReference>
<dbReference type="RefSeq" id="WP_071154564.1">
    <property type="nucleotide sequence ID" value="NZ_CP019401.1"/>
</dbReference>
<gene>
    <name evidence="1" type="ORF">AJGP001_09255</name>
</gene>
<accession>A0ABM6ISW4</accession>
<organism evidence="1 2">
    <name type="scientific">Planococcus faecalis</name>
    <dbReference type="NCBI Taxonomy" id="1598147"/>
    <lineage>
        <taxon>Bacteria</taxon>
        <taxon>Bacillati</taxon>
        <taxon>Bacillota</taxon>
        <taxon>Bacilli</taxon>
        <taxon>Bacillales</taxon>
        <taxon>Caryophanaceae</taxon>
        <taxon>Planococcus</taxon>
    </lineage>
</organism>
<name>A0ABM6ISW4_9BACL</name>
<evidence type="ECO:0000313" key="2">
    <source>
        <dbReference type="Proteomes" id="UP000189661"/>
    </source>
</evidence>
<protein>
    <submittedName>
        <fullName evidence="1">Uncharacterized protein</fullName>
    </submittedName>
</protein>
<dbReference type="EMBL" id="CP019401">
    <property type="protein sequence ID" value="AQU79434.1"/>
    <property type="molecule type" value="Genomic_DNA"/>
</dbReference>
<sequence length="79" mass="9326">MIESYRKLWPQRVAVQQITTQQELEKYVLIELNDELTHPRVRKTKQQKLALASERIEQSDLSDSEKSELITLYNKLANP</sequence>
<evidence type="ECO:0000313" key="1">
    <source>
        <dbReference type="EMBL" id="AQU79434.1"/>
    </source>
</evidence>
<reference evidence="1 2" key="1">
    <citation type="submission" date="2017-01" db="EMBL/GenBank/DDBJ databases">
        <title>Planococcus faecalis genome complete sequence.</title>
        <authorList>
            <person name="Lee P.C."/>
        </authorList>
    </citation>
    <scope>NUCLEOTIDE SEQUENCE [LARGE SCALE GENOMIC DNA]</scope>
    <source>
        <strain evidence="1 2">AJ003</strain>
    </source>
</reference>
<proteinExistence type="predicted"/>